<dbReference type="Proteomes" id="UP000177625">
    <property type="component" value="Unassembled WGS sequence"/>
</dbReference>
<evidence type="ECO:0000256" key="6">
    <source>
        <dbReference type="ARBA" id="ARBA00023053"/>
    </source>
</evidence>
<keyword evidence="14" id="KW-1185">Reference proteome</keyword>
<evidence type="ECO:0000256" key="8">
    <source>
        <dbReference type="ARBA" id="ARBA00023136"/>
    </source>
</evidence>
<feature type="transmembrane region" description="Helical" evidence="11">
    <location>
        <begin position="555"/>
        <end position="578"/>
    </location>
</feature>
<dbReference type="GO" id="GO:0016020">
    <property type="term" value="C:membrane"/>
    <property type="evidence" value="ECO:0007669"/>
    <property type="project" value="UniProtKB-SubCell"/>
</dbReference>
<proteinExistence type="predicted"/>
<dbReference type="AlphaFoldDB" id="A0A1E1MQP1"/>
<dbReference type="InterPro" id="IPR038770">
    <property type="entry name" value="Na+/solute_symporter_sf"/>
</dbReference>
<evidence type="ECO:0000256" key="7">
    <source>
        <dbReference type="ARBA" id="ARBA00023065"/>
    </source>
</evidence>
<evidence type="ECO:0000256" key="9">
    <source>
        <dbReference type="ARBA" id="ARBA00023201"/>
    </source>
</evidence>
<keyword evidence="7" id="KW-0406">Ion transport</keyword>
<evidence type="ECO:0000313" key="13">
    <source>
        <dbReference type="EMBL" id="CZT51393.1"/>
    </source>
</evidence>
<organism evidence="13 14">
    <name type="scientific">Rhynchosporium secalis</name>
    <name type="common">Barley scald fungus</name>
    <dbReference type="NCBI Taxonomy" id="38038"/>
    <lineage>
        <taxon>Eukaryota</taxon>
        <taxon>Fungi</taxon>
        <taxon>Dikarya</taxon>
        <taxon>Ascomycota</taxon>
        <taxon>Pezizomycotina</taxon>
        <taxon>Leotiomycetes</taxon>
        <taxon>Helotiales</taxon>
        <taxon>Ploettnerulaceae</taxon>
        <taxon>Rhynchosporium</taxon>
    </lineage>
</organism>
<feature type="transmembrane region" description="Helical" evidence="11">
    <location>
        <begin position="100"/>
        <end position="124"/>
    </location>
</feature>
<feature type="transmembrane region" description="Helical" evidence="11">
    <location>
        <begin position="359"/>
        <end position="376"/>
    </location>
</feature>
<feature type="transmembrane region" description="Helical" evidence="11">
    <location>
        <begin position="71"/>
        <end position="88"/>
    </location>
</feature>
<feature type="transmembrane region" description="Helical" evidence="11">
    <location>
        <begin position="17"/>
        <end position="34"/>
    </location>
</feature>
<evidence type="ECO:0000256" key="5">
    <source>
        <dbReference type="ARBA" id="ARBA00022989"/>
    </source>
</evidence>
<evidence type="ECO:0000256" key="2">
    <source>
        <dbReference type="ARBA" id="ARBA00022448"/>
    </source>
</evidence>
<feature type="domain" description="Cation/H+ exchanger transmembrane" evidence="12">
    <location>
        <begin position="40"/>
        <end position="286"/>
    </location>
</feature>
<feature type="transmembrane region" description="Helical" evidence="11">
    <location>
        <begin position="163"/>
        <end position="183"/>
    </location>
</feature>
<gene>
    <name evidence="13" type="ORF">RSE6_12531</name>
</gene>
<evidence type="ECO:0000256" key="1">
    <source>
        <dbReference type="ARBA" id="ARBA00004141"/>
    </source>
</evidence>
<feature type="transmembrane region" description="Helical" evidence="11">
    <location>
        <begin position="203"/>
        <end position="223"/>
    </location>
</feature>
<sequence>MSIQYIPTSFLPYHEPGIETILILSSLLLVLNVINTAFDQLIFCGLLGQVFVGVAWGTPGAKWLSVETEHVIVQLGYLGLILLVYEGGLTTSFRSLKANLVLSVAVAITGICFPIALSFVLVSLSNATPIQAFAAGAALCSTSLGTTFTILSTSGLSTTRLGVVLSSAAMMDDVVGLIMVQVISNLGASSDTFSAETVVRPLAVSVGLAVVIPLLCRFVALPLTKYLNEIRKSNLDGVVDQACRHKYSAFIIQTAILLGLVTGATYAGTSNLFAAYLAGAASSWWDSEVPHINGAVKTSTSTQDIAIIREPRTSAVNGPVVRSTGSLQDTGQVAPEHYNPVVSTGAGVFETHYETALRCILKPFFFASIGFAIPITDMFRGDIVWRGIVYTILMLLAKLVTGIWLVRLDISWPKVHLPKALRSILNFPASCIGLRHSKQKFKGDSSFAPTIAGQDSNHEPLSKSTDDAPASAPAPATASLPLSPPMNPRPSDASPPLATSTQASKISRPLSLLPAAILGTAMTARGEIGFLIASLAETTGIFSPSGESISESSEIYLVVTWAIVLCTIIGPLSVGTLVKRVRRLHRDRTEGSGNGKGDPLGTWGVG</sequence>
<dbReference type="Pfam" id="PF00999">
    <property type="entry name" value="Na_H_Exchanger"/>
    <property type="match status" value="1"/>
</dbReference>
<feature type="compositionally biased region" description="Basic and acidic residues" evidence="10">
    <location>
        <begin position="456"/>
        <end position="466"/>
    </location>
</feature>
<evidence type="ECO:0000256" key="4">
    <source>
        <dbReference type="ARBA" id="ARBA00022692"/>
    </source>
</evidence>
<evidence type="ECO:0000256" key="3">
    <source>
        <dbReference type="ARBA" id="ARBA00022449"/>
    </source>
</evidence>
<feature type="transmembrane region" description="Helical" evidence="11">
    <location>
        <begin position="130"/>
        <end position="151"/>
    </location>
</feature>
<keyword evidence="5 11" id="KW-1133">Transmembrane helix</keyword>
<feature type="transmembrane region" description="Helical" evidence="11">
    <location>
        <begin position="41"/>
        <end position="59"/>
    </location>
</feature>
<reference evidence="14" key="1">
    <citation type="submission" date="2016-03" db="EMBL/GenBank/DDBJ databases">
        <authorList>
            <person name="Guldener U."/>
        </authorList>
    </citation>
    <scope>NUCLEOTIDE SEQUENCE [LARGE SCALE GENOMIC DNA]</scope>
</reference>
<feature type="compositionally biased region" description="Low complexity" evidence="10">
    <location>
        <begin position="467"/>
        <end position="481"/>
    </location>
</feature>
<evidence type="ECO:0000259" key="12">
    <source>
        <dbReference type="Pfam" id="PF00999"/>
    </source>
</evidence>
<keyword evidence="9" id="KW-0739">Sodium transport</keyword>
<protein>
    <submittedName>
        <fullName evidence="13">Related to Na+/H+ antiporter</fullName>
    </submittedName>
</protein>
<evidence type="ECO:0000256" key="10">
    <source>
        <dbReference type="SAM" id="MobiDB-lite"/>
    </source>
</evidence>
<feature type="region of interest" description="Disordered" evidence="10">
    <location>
        <begin position="448"/>
        <end position="503"/>
    </location>
</feature>
<accession>A0A1E1MQP1</accession>
<dbReference type="Gene3D" id="1.20.1530.20">
    <property type="match status" value="3"/>
</dbReference>
<keyword evidence="4 11" id="KW-0812">Transmembrane</keyword>
<evidence type="ECO:0000256" key="11">
    <source>
        <dbReference type="SAM" id="Phobius"/>
    </source>
</evidence>
<dbReference type="GO" id="GO:0015297">
    <property type="term" value="F:antiporter activity"/>
    <property type="evidence" value="ECO:0007669"/>
    <property type="project" value="UniProtKB-KW"/>
</dbReference>
<name>A0A1E1MQP1_RHYSE</name>
<dbReference type="PANTHER" id="PTHR43562:SF3">
    <property type="entry name" value="SODIUM ION_PROTON EXCHANGER (EUROFUNG)"/>
    <property type="match status" value="1"/>
</dbReference>
<keyword evidence="2" id="KW-0813">Transport</keyword>
<keyword evidence="3" id="KW-0050">Antiport</keyword>
<dbReference type="GO" id="GO:0006814">
    <property type="term" value="P:sodium ion transport"/>
    <property type="evidence" value="ECO:0007669"/>
    <property type="project" value="UniProtKB-KW"/>
</dbReference>
<feature type="transmembrane region" description="Helical" evidence="11">
    <location>
        <begin position="388"/>
        <end position="406"/>
    </location>
</feature>
<comment type="subcellular location">
    <subcellularLocation>
        <location evidence="1">Membrane</location>
        <topology evidence="1">Multi-pass membrane protein</topology>
    </subcellularLocation>
</comment>
<dbReference type="InterPro" id="IPR006153">
    <property type="entry name" value="Cation/H_exchanger_TM"/>
</dbReference>
<dbReference type="EMBL" id="FJVC01000485">
    <property type="protein sequence ID" value="CZT51393.1"/>
    <property type="molecule type" value="Genomic_DNA"/>
</dbReference>
<evidence type="ECO:0000313" key="14">
    <source>
        <dbReference type="Proteomes" id="UP000177625"/>
    </source>
</evidence>
<keyword evidence="8 11" id="KW-0472">Membrane</keyword>
<dbReference type="PANTHER" id="PTHR43562">
    <property type="entry name" value="NAPA-TYPE SODIUM/HYDROGEN ANTIPORTER"/>
    <property type="match status" value="1"/>
</dbReference>
<keyword evidence="6" id="KW-0915">Sodium</keyword>
<dbReference type="GO" id="GO:1902600">
    <property type="term" value="P:proton transmembrane transport"/>
    <property type="evidence" value="ECO:0007669"/>
    <property type="project" value="InterPro"/>
</dbReference>